<feature type="non-terminal residue" evidence="2">
    <location>
        <position position="155"/>
    </location>
</feature>
<dbReference type="STRING" id="1314781.A0A166MJ16"/>
<accession>A0A166MJ16</accession>
<dbReference type="AlphaFoldDB" id="A0A166MJ16"/>
<name>A0A166MJ16_EXIGL</name>
<evidence type="ECO:0000313" key="3">
    <source>
        <dbReference type="Proteomes" id="UP000077266"/>
    </source>
</evidence>
<evidence type="ECO:0000313" key="2">
    <source>
        <dbReference type="EMBL" id="KZV78086.1"/>
    </source>
</evidence>
<keyword evidence="3" id="KW-1185">Reference proteome</keyword>
<dbReference type="Proteomes" id="UP000077266">
    <property type="component" value="Unassembled WGS sequence"/>
</dbReference>
<dbReference type="InParanoid" id="A0A166MJ16"/>
<evidence type="ECO:0008006" key="4">
    <source>
        <dbReference type="Google" id="ProtNLM"/>
    </source>
</evidence>
<dbReference type="EMBL" id="KV427140">
    <property type="protein sequence ID" value="KZV78086.1"/>
    <property type="molecule type" value="Genomic_DNA"/>
</dbReference>
<protein>
    <recommendedName>
        <fullName evidence="4">DUF4939 domain-containing protein</fullName>
    </recommendedName>
</protein>
<organism evidence="2 3">
    <name type="scientific">Exidia glandulosa HHB12029</name>
    <dbReference type="NCBI Taxonomy" id="1314781"/>
    <lineage>
        <taxon>Eukaryota</taxon>
        <taxon>Fungi</taxon>
        <taxon>Dikarya</taxon>
        <taxon>Basidiomycota</taxon>
        <taxon>Agaricomycotina</taxon>
        <taxon>Agaricomycetes</taxon>
        <taxon>Auriculariales</taxon>
        <taxon>Exidiaceae</taxon>
        <taxon>Exidia</taxon>
    </lineage>
</organism>
<reference evidence="2 3" key="1">
    <citation type="journal article" date="2016" name="Mol. Biol. Evol.">
        <title>Comparative Genomics of Early-Diverging Mushroom-Forming Fungi Provides Insights into the Origins of Lignocellulose Decay Capabilities.</title>
        <authorList>
            <person name="Nagy L.G."/>
            <person name="Riley R."/>
            <person name="Tritt A."/>
            <person name="Adam C."/>
            <person name="Daum C."/>
            <person name="Floudas D."/>
            <person name="Sun H."/>
            <person name="Yadav J.S."/>
            <person name="Pangilinan J."/>
            <person name="Larsson K.H."/>
            <person name="Matsuura K."/>
            <person name="Barry K."/>
            <person name="Labutti K."/>
            <person name="Kuo R."/>
            <person name="Ohm R.A."/>
            <person name="Bhattacharya S.S."/>
            <person name="Shirouzu T."/>
            <person name="Yoshinaga Y."/>
            <person name="Martin F.M."/>
            <person name="Grigoriev I.V."/>
            <person name="Hibbett D.S."/>
        </authorList>
    </citation>
    <scope>NUCLEOTIDE SEQUENCE [LARGE SCALE GENOMIC DNA]</scope>
    <source>
        <strain evidence="2 3">HHB12029</strain>
    </source>
</reference>
<evidence type="ECO:0000256" key="1">
    <source>
        <dbReference type="SAM" id="MobiDB-lite"/>
    </source>
</evidence>
<gene>
    <name evidence="2" type="ORF">EXIGLDRAFT_784318</name>
</gene>
<sequence>MPDTTADGAPVQETPEEELARLRNQVYQGELELEAQRRASYIIAEQLAAATRARAPAPAEPKRRNYAAEPTAFDGDRSKGRAFIRQCWLHMQGKPEDFRTDNDKILFILSWMKLGAAAVWAGNVTQQFMDGDDPYPSLVDFEADFARNFILTDEA</sequence>
<feature type="region of interest" description="Disordered" evidence="1">
    <location>
        <begin position="50"/>
        <end position="76"/>
    </location>
</feature>
<proteinExistence type="predicted"/>
<dbReference type="OrthoDB" id="3263571at2759"/>